<keyword evidence="1" id="KW-0677">Repeat</keyword>
<dbReference type="Proteomes" id="UP000031760">
    <property type="component" value="Chromosome"/>
</dbReference>
<proteinExistence type="predicted"/>
<keyword evidence="4" id="KW-1185">Reference proteome</keyword>
<dbReference type="Pfam" id="PF15902">
    <property type="entry name" value="Sortilin-Vps10"/>
    <property type="match status" value="1"/>
</dbReference>
<protein>
    <submittedName>
        <fullName evidence="3">Glycosyl hydrolase, BNR repeat</fullName>
    </submittedName>
</protein>
<dbReference type="InterPro" id="IPR052025">
    <property type="entry name" value="Xyloglucanase_GH74"/>
</dbReference>
<evidence type="ECO:0000313" key="3">
    <source>
        <dbReference type="EMBL" id="BAO54313.1"/>
    </source>
</evidence>
<dbReference type="GO" id="GO:0010411">
    <property type="term" value="P:xyloglucan metabolic process"/>
    <property type="evidence" value="ECO:0007669"/>
    <property type="project" value="TreeGrafter"/>
</dbReference>
<accession>W8VU57</accession>
<evidence type="ECO:0000313" key="4">
    <source>
        <dbReference type="Proteomes" id="UP000031760"/>
    </source>
</evidence>
<dbReference type="InterPro" id="IPR031778">
    <property type="entry name" value="Sortilin_N"/>
</dbReference>
<organism evidence="3 4">
    <name type="scientific">Nonlabens marinus S1-08</name>
    <dbReference type="NCBI Taxonomy" id="1454201"/>
    <lineage>
        <taxon>Bacteria</taxon>
        <taxon>Pseudomonadati</taxon>
        <taxon>Bacteroidota</taxon>
        <taxon>Flavobacteriia</taxon>
        <taxon>Flavobacteriales</taxon>
        <taxon>Flavobacteriaceae</taxon>
        <taxon>Nonlabens</taxon>
    </lineage>
</organism>
<dbReference type="EMBL" id="AP014548">
    <property type="protein sequence ID" value="BAO54313.1"/>
    <property type="molecule type" value="Genomic_DNA"/>
</dbReference>
<dbReference type="SUPFAM" id="SSF110296">
    <property type="entry name" value="Oligoxyloglucan reducing end-specific cellobiohydrolase"/>
    <property type="match status" value="3"/>
</dbReference>
<dbReference type="HOGENOM" id="CLU_004847_0_0_10"/>
<evidence type="ECO:0000256" key="1">
    <source>
        <dbReference type="ARBA" id="ARBA00022737"/>
    </source>
</evidence>
<evidence type="ECO:0000259" key="2">
    <source>
        <dbReference type="Pfam" id="PF15902"/>
    </source>
</evidence>
<dbReference type="CDD" id="cd15482">
    <property type="entry name" value="Sialidase_non-viral"/>
    <property type="match status" value="2"/>
</dbReference>
<dbReference type="Gene3D" id="2.130.10.10">
    <property type="entry name" value="YVTN repeat-like/Quinoprotein amine dehydrogenase"/>
    <property type="match status" value="4"/>
</dbReference>
<dbReference type="InterPro" id="IPR015943">
    <property type="entry name" value="WD40/YVTN_repeat-like_dom_sf"/>
</dbReference>
<dbReference type="STRING" id="1454201.NMS_0304"/>
<sequence length="1063" mass="118038">MIQSPFTIFKDQICVFMKINYLIAVLCFFAFAKANSQQLPDPPEAQKYYESQEFRLLGPFRGGRSAAVTGVPGKPNLFYFGSTGGGVWKTTDGGRTWSNISDGYFGGSIGAVSVAPSDHNVIYVGGGEKTVRGNVSSGYGIWKSVDAGKSWKPAGLPNSRHVPRISIDPNDHNIVYAAVLGNIYKESKDRGVYKSTDGGKSWKKTLFANDLAGAVDLIIDPSNPRNLYASTWRIQRTPYSLSSGGDGSALWKSTDYGETWSEISKNGGFAKGTLGIMGITVSPVNSDKLYAIVENKDQGGVYRSNDAGMTWTKTNDDRNLRQRAWYYTRIYADTQDEDAVYVVNVSYHKSTDGGHNFSSNRAPHGDHHDLWIAPEDPKRMIMGDDGGAQVTYDGGETWSTYYNQPTAQYYRVTTDNSFPYRIYVAQQDNGTIRIPHRTTGGSITETDWEGTAGGESAHIAVDPNDNDIVYGGSYGGFLTRYNHKTKSQRGINVWPDNPMGHGAEDMKYRFQWNFPIFISSHGDNKLYSFSNHVHVTSNEGQSWETISPDLTRNDPTKLVSSGGPITQDNTSVEYYGTIFAAAESPLNEGELWVGSDDGLVHLSRDSGKNWSDITPMDLPEWAQINSIEASRFDPAVAYLAATRYKLGDFAPYLYRTTDYGKSWKKIVSGIPDEHFTRVVREDEEQKGLLYAGTETGLYISNDDGATWKSFQMNLPIVPITDLAVKQNNLVIATQGRSLWIHDDLSMVRQGLKAAAAYPKSKKGASTEKVMLFQPKESYRMEGRGGRSSLTAGTNHPSGVQINYFLPELKEKDSVALRFMDNSNKLIKEYATYSKKDILKPEAGANSFSWDTSYEGAEELDGMILWWADLSGPKAVPGSYTVELEVNGVKQTQPITIKRTPISEATEADMKSQFEFVTDVNSTVDKAHASIKNIRDFNKKLTAFKSVYGDRKEDGIKEMLVLADSMKTKFSEVEKALYQTQNRSGQDPLNFPIKLTNKLAHLNALVTMGDFGPTAQDIAVKNELTAQINQELSKFNQVLDTDIKEFNNKFNALKLDYLVIETED</sequence>
<gene>
    <name evidence="3" type="ORF">NMS_0304</name>
</gene>
<dbReference type="AlphaFoldDB" id="W8VU57"/>
<name>W8VU57_9FLAO</name>
<keyword evidence="3" id="KW-0378">Hydrolase</keyword>
<dbReference type="GO" id="GO:0016787">
    <property type="term" value="F:hydrolase activity"/>
    <property type="evidence" value="ECO:0007669"/>
    <property type="project" value="UniProtKB-KW"/>
</dbReference>
<dbReference type="KEGG" id="nmf:NMS_0304"/>
<dbReference type="PANTHER" id="PTHR43739:SF5">
    <property type="entry name" value="EXO-ALPHA-SIALIDASE"/>
    <property type="match status" value="1"/>
</dbReference>
<feature type="domain" description="Sortilin N-terminal" evidence="2">
    <location>
        <begin position="87"/>
        <end position="205"/>
    </location>
</feature>
<dbReference type="PANTHER" id="PTHR43739">
    <property type="entry name" value="XYLOGLUCANASE (EUROFUNG)"/>
    <property type="match status" value="1"/>
</dbReference>
<reference evidence="3 4" key="1">
    <citation type="journal article" date="2014" name="Proc. Natl. Acad. Sci. U.S.A.">
        <title>Functional characterization of flavobacteria rhodopsins reveals a unique class of light-driven chloride pump in bacteria.</title>
        <authorList>
            <person name="Yoshizawa S."/>
            <person name="Kumagai Y."/>
            <person name="Kim H."/>
            <person name="Ogura Y."/>
            <person name="Hayashi T."/>
            <person name="Iwasaki W."/>
            <person name="DeLong E.F."/>
            <person name="Kogure K."/>
        </authorList>
    </citation>
    <scope>NUCLEOTIDE SEQUENCE [LARGE SCALE GENOMIC DNA]</scope>
    <source>
        <strain evidence="3 4">S1-08</strain>
    </source>
</reference>